<dbReference type="OMA" id="DPTKPWY"/>
<dbReference type="RefSeq" id="XP_008083507.1">
    <property type="nucleotide sequence ID" value="XM_008085316.1"/>
</dbReference>
<accession>S3DSJ7</accession>
<sequence length="276" mass="29714">MSEPGSDDEAAAMAAAMGFSSFGASKQPHKKRKFNAATDAFVDGQELQKIDRGGKKGKGSGGNDIPLGKSRVLGQKPAFVPLRSNDAEILLDDDEEEEQGGGVYLGSRPDQDIPVEGREIELEDDEDGPRYLDTSQPAPVEVQIQSSENKEAQTQIDAILDSIQPPPSNTISLPPELPSFPPPASLPPGVASPHISNLPQRPPPGYNDFGRGGFVGNRGGRGGGNHGGQRNPTWYIDYYDPTFNENPWADLEEKHGLKSIGTWLEKGHWQKGRGGH</sequence>
<evidence type="ECO:0000313" key="2">
    <source>
        <dbReference type="EMBL" id="EPE29398.1"/>
    </source>
</evidence>
<organism evidence="2 3">
    <name type="scientific">Glarea lozoyensis (strain ATCC 20868 / MF5171)</name>
    <dbReference type="NCBI Taxonomy" id="1116229"/>
    <lineage>
        <taxon>Eukaryota</taxon>
        <taxon>Fungi</taxon>
        <taxon>Dikarya</taxon>
        <taxon>Ascomycota</taxon>
        <taxon>Pezizomycotina</taxon>
        <taxon>Leotiomycetes</taxon>
        <taxon>Helotiales</taxon>
        <taxon>Helotiaceae</taxon>
        <taxon>Glarea</taxon>
    </lineage>
</organism>
<feature type="region of interest" description="Disordered" evidence="1">
    <location>
        <begin position="162"/>
        <end position="231"/>
    </location>
</feature>
<feature type="compositionally biased region" description="Acidic residues" evidence="1">
    <location>
        <begin position="89"/>
        <end position="99"/>
    </location>
</feature>
<proteinExistence type="predicted"/>
<feature type="compositionally biased region" description="Gly residues" evidence="1">
    <location>
        <begin position="210"/>
        <end position="227"/>
    </location>
</feature>
<keyword evidence="3" id="KW-1185">Reference proteome</keyword>
<dbReference type="HOGENOM" id="CLU_087072_0_0_1"/>
<dbReference type="OrthoDB" id="5419162at2759"/>
<evidence type="ECO:0000256" key="1">
    <source>
        <dbReference type="SAM" id="MobiDB-lite"/>
    </source>
</evidence>
<dbReference type="GeneID" id="19459616"/>
<feature type="region of interest" description="Disordered" evidence="1">
    <location>
        <begin position="45"/>
        <end position="136"/>
    </location>
</feature>
<gene>
    <name evidence="2" type="ORF">GLAREA_00558</name>
</gene>
<dbReference type="eggNOG" id="ENOG502TED9">
    <property type="taxonomic scope" value="Eukaryota"/>
</dbReference>
<reference evidence="2 3" key="1">
    <citation type="journal article" date="2013" name="BMC Genomics">
        <title>Genomics-driven discovery of the pneumocandin biosynthetic gene cluster in the fungus Glarea lozoyensis.</title>
        <authorList>
            <person name="Chen L."/>
            <person name="Yue Q."/>
            <person name="Zhang X."/>
            <person name="Xiang M."/>
            <person name="Wang C."/>
            <person name="Li S."/>
            <person name="Che Y."/>
            <person name="Ortiz-Lopez F.J."/>
            <person name="Bills G.F."/>
            <person name="Liu X."/>
            <person name="An Z."/>
        </authorList>
    </citation>
    <scope>NUCLEOTIDE SEQUENCE [LARGE SCALE GENOMIC DNA]</scope>
    <source>
        <strain evidence="3">ATCC 20868 / MF5171</strain>
    </source>
</reference>
<feature type="compositionally biased region" description="Pro residues" evidence="1">
    <location>
        <begin position="175"/>
        <end position="186"/>
    </location>
</feature>
<feature type="compositionally biased region" description="Basic and acidic residues" evidence="1">
    <location>
        <begin position="109"/>
        <end position="120"/>
    </location>
</feature>
<dbReference type="EMBL" id="KE145367">
    <property type="protein sequence ID" value="EPE29398.1"/>
    <property type="molecule type" value="Genomic_DNA"/>
</dbReference>
<dbReference type="AlphaFoldDB" id="S3DSJ7"/>
<name>S3DSJ7_GLAL2</name>
<evidence type="ECO:0000313" key="3">
    <source>
        <dbReference type="Proteomes" id="UP000016922"/>
    </source>
</evidence>
<protein>
    <submittedName>
        <fullName evidence="2">Uncharacterized protein</fullName>
    </submittedName>
</protein>
<dbReference type="KEGG" id="glz:GLAREA_00558"/>
<dbReference type="Proteomes" id="UP000016922">
    <property type="component" value="Unassembled WGS sequence"/>
</dbReference>